<name>A0A151WJU8_9HYME</name>
<gene>
    <name evidence="1" type="ORF">ALC60_12815</name>
</gene>
<dbReference type="PANTHER" id="PTHR46601:SF1">
    <property type="entry name" value="ADF-H DOMAIN-CONTAINING PROTEIN"/>
    <property type="match status" value="1"/>
</dbReference>
<dbReference type="Proteomes" id="UP000075809">
    <property type="component" value="Unassembled WGS sequence"/>
</dbReference>
<reference evidence="1 2" key="1">
    <citation type="submission" date="2015-09" db="EMBL/GenBank/DDBJ databases">
        <title>Trachymyrmex zeteki WGS genome.</title>
        <authorList>
            <person name="Nygaard S."/>
            <person name="Hu H."/>
            <person name="Boomsma J."/>
            <person name="Zhang G."/>
        </authorList>
    </citation>
    <scope>NUCLEOTIDE SEQUENCE [LARGE SCALE GENOMIC DNA]</scope>
    <source>
        <strain evidence="1">Tzet28-1</strain>
        <tissue evidence="1">Whole body</tissue>
    </source>
</reference>
<dbReference type="PANTHER" id="PTHR46601">
    <property type="entry name" value="ULP_PROTEASE DOMAIN-CONTAINING PROTEIN"/>
    <property type="match status" value="1"/>
</dbReference>
<proteinExistence type="predicted"/>
<evidence type="ECO:0000313" key="2">
    <source>
        <dbReference type="Proteomes" id="UP000075809"/>
    </source>
</evidence>
<dbReference type="AlphaFoldDB" id="A0A151WJU8"/>
<sequence>MPGKKDCFTIKRGDEKVKEQKRLVLCNLKEAFLRFKEINPHLKVQFSKFASLRPKWCILAGASGTHSVCVCCIHQNVKLMIDGAQLTKLTSNSIQLKTYNDCLAQIICKPPTVRCFLRKCEKCPGCDDFIEKLKEIFNEKMVDKILYRQWVTVDRTSLETIQSNTEEFLEKFSEKLKRLLTHSYIAKQQSNFLIQKENELQPGECIVICDFSENYAFVLQDAIQGIHWNNDQVTIHPFAIYYKENGKKHFVNFVAISDCLKHDTIAVHLFQRGFIAFLNEKFDNLNKIFYFSDGSGAQYKNKKNFVNLYYHKRDFNVMAEWHFFATSHGKGPCDGLGGVIKRLATKASLQNVNDPINTPEKFFLWVNKNIVNINIKFFSIQEYKTEMLELEDRFRKAKMIPGTLKHHSFIPRKHGKIEIKITSSASTSTIVNILKT</sequence>
<dbReference type="EMBL" id="KQ983030">
    <property type="protein sequence ID" value="KYQ48149.1"/>
    <property type="molecule type" value="Genomic_DNA"/>
</dbReference>
<evidence type="ECO:0000313" key="1">
    <source>
        <dbReference type="EMBL" id="KYQ48149.1"/>
    </source>
</evidence>
<accession>A0A151WJU8</accession>
<keyword evidence="2" id="KW-1185">Reference proteome</keyword>
<protein>
    <submittedName>
        <fullName evidence="1">Uncharacterized protein</fullName>
    </submittedName>
</protein>
<organism evidence="1 2">
    <name type="scientific">Mycetomoellerius zeteki</name>
    <dbReference type="NCBI Taxonomy" id="64791"/>
    <lineage>
        <taxon>Eukaryota</taxon>
        <taxon>Metazoa</taxon>
        <taxon>Ecdysozoa</taxon>
        <taxon>Arthropoda</taxon>
        <taxon>Hexapoda</taxon>
        <taxon>Insecta</taxon>
        <taxon>Pterygota</taxon>
        <taxon>Neoptera</taxon>
        <taxon>Endopterygota</taxon>
        <taxon>Hymenoptera</taxon>
        <taxon>Apocrita</taxon>
        <taxon>Aculeata</taxon>
        <taxon>Formicoidea</taxon>
        <taxon>Formicidae</taxon>
        <taxon>Myrmicinae</taxon>
        <taxon>Mycetomoellerius</taxon>
    </lineage>
</organism>